<dbReference type="InterPro" id="IPR017871">
    <property type="entry name" value="ABC_transporter-like_CS"/>
</dbReference>
<evidence type="ECO:0000259" key="4">
    <source>
        <dbReference type="PROSITE" id="PS50893"/>
    </source>
</evidence>
<dbReference type="Gene3D" id="3.40.50.300">
    <property type="entry name" value="P-loop containing nucleotide triphosphate hydrolases"/>
    <property type="match status" value="1"/>
</dbReference>
<evidence type="ECO:0000313" key="6">
    <source>
        <dbReference type="Proteomes" id="UP001231924"/>
    </source>
</evidence>
<proteinExistence type="predicted"/>
<dbReference type="InterPro" id="IPR027417">
    <property type="entry name" value="P-loop_NTPase"/>
</dbReference>
<dbReference type="InterPro" id="IPR003593">
    <property type="entry name" value="AAA+_ATPase"/>
</dbReference>
<dbReference type="InterPro" id="IPR003439">
    <property type="entry name" value="ABC_transporter-like_ATP-bd"/>
</dbReference>
<evidence type="ECO:0000256" key="2">
    <source>
        <dbReference type="ARBA" id="ARBA00022741"/>
    </source>
</evidence>
<name>A0ABT7MJY6_9PSEU</name>
<dbReference type="EMBL" id="JASVWF010000008">
    <property type="protein sequence ID" value="MDL5159673.1"/>
    <property type="molecule type" value="Genomic_DNA"/>
</dbReference>
<protein>
    <submittedName>
        <fullName evidence="5">ABC transporter ATP-binding protein</fullName>
    </submittedName>
</protein>
<dbReference type="SUPFAM" id="SSF52540">
    <property type="entry name" value="P-loop containing nucleoside triphosphate hydrolases"/>
    <property type="match status" value="1"/>
</dbReference>
<dbReference type="InterPro" id="IPR050166">
    <property type="entry name" value="ABC_transporter_ATP-bind"/>
</dbReference>
<gene>
    <name evidence="5" type="ORF">QRT03_27155</name>
</gene>
<feature type="domain" description="ABC transporter" evidence="4">
    <location>
        <begin position="10"/>
        <end position="245"/>
    </location>
</feature>
<reference evidence="5 6" key="1">
    <citation type="submission" date="2023-06" db="EMBL/GenBank/DDBJ databases">
        <title>Actinomycetospora Odt1-22.</title>
        <authorList>
            <person name="Supong K."/>
        </authorList>
    </citation>
    <scope>NUCLEOTIDE SEQUENCE [LARGE SCALE GENOMIC DNA]</scope>
    <source>
        <strain evidence="5 6">Odt1-22</strain>
    </source>
</reference>
<dbReference type="Proteomes" id="UP001231924">
    <property type="component" value="Unassembled WGS sequence"/>
</dbReference>
<keyword evidence="2" id="KW-0547">Nucleotide-binding</keyword>
<keyword evidence="3 5" id="KW-0067">ATP-binding</keyword>
<keyword evidence="1" id="KW-0813">Transport</keyword>
<keyword evidence="6" id="KW-1185">Reference proteome</keyword>
<comment type="caution">
    <text evidence="5">The sequence shown here is derived from an EMBL/GenBank/DDBJ whole genome shotgun (WGS) entry which is preliminary data.</text>
</comment>
<accession>A0ABT7MJY6</accession>
<organism evidence="5 6">
    <name type="scientific">Actinomycetospora termitidis</name>
    <dbReference type="NCBI Taxonomy" id="3053470"/>
    <lineage>
        <taxon>Bacteria</taxon>
        <taxon>Bacillati</taxon>
        <taxon>Actinomycetota</taxon>
        <taxon>Actinomycetes</taxon>
        <taxon>Pseudonocardiales</taxon>
        <taxon>Pseudonocardiaceae</taxon>
        <taxon>Actinomycetospora</taxon>
    </lineage>
</organism>
<dbReference type="GO" id="GO:0005524">
    <property type="term" value="F:ATP binding"/>
    <property type="evidence" value="ECO:0007669"/>
    <property type="project" value="UniProtKB-KW"/>
</dbReference>
<evidence type="ECO:0000256" key="3">
    <source>
        <dbReference type="ARBA" id="ARBA00022840"/>
    </source>
</evidence>
<dbReference type="PROSITE" id="PS00211">
    <property type="entry name" value="ABC_TRANSPORTER_1"/>
    <property type="match status" value="1"/>
</dbReference>
<dbReference type="PANTHER" id="PTHR42788">
    <property type="entry name" value="TAURINE IMPORT ATP-BINDING PROTEIN-RELATED"/>
    <property type="match status" value="1"/>
</dbReference>
<dbReference type="CDD" id="cd03293">
    <property type="entry name" value="ABC_NrtD_SsuB_transporters"/>
    <property type="match status" value="1"/>
</dbReference>
<dbReference type="Pfam" id="PF00005">
    <property type="entry name" value="ABC_tran"/>
    <property type="match status" value="1"/>
</dbReference>
<dbReference type="PROSITE" id="PS50893">
    <property type="entry name" value="ABC_TRANSPORTER_2"/>
    <property type="match status" value="1"/>
</dbReference>
<evidence type="ECO:0000256" key="1">
    <source>
        <dbReference type="ARBA" id="ARBA00022448"/>
    </source>
</evidence>
<sequence length="260" mass="28257">MTSTAIENALVINGVDKTFGATDRPAVLQDVSLQLARGEFLAVVGPSGCGKTTLLRIIQGLETATSGTVELPSTTGAAPRLSYVFQRSSLLPWFSVRKNVAFGISLKAGRDVHGSKVARDRAVDELLELTGLSPYADYLPNQISGGMQQRVNVARALAVRPDVLLLDEPFSALDALTRERLQVDICAILENLGTTAVLVTHDIREAVFMADRVAIMSAHPGTVRQIVEIDEPRPRTVAFQHSPELAEVERSIWRRLHPTV</sequence>
<evidence type="ECO:0000313" key="5">
    <source>
        <dbReference type="EMBL" id="MDL5159673.1"/>
    </source>
</evidence>
<dbReference type="PANTHER" id="PTHR42788:SF13">
    <property type="entry name" value="ALIPHATIC SULFONATES IMPORT ATP-BINDING PROTEIN SSUB"/>
    <property type="match status" value="1"/>
</dbReference>
<dbReference type="SMART" id="SM00382">
    <property type="entry name" value="AAA"/>
    <property type="match status" value="1"/>
</dbReference>
<dbReference type="RefSeq" id="WP_286056277.1">
    <property type="nucleotide sequence ID" value="NZ_JASVWF010000008.1"/>
</dbReference>